<dbReference type="PROSITE" id="PS51257">
    <property type="entry name" value="PROKAR_LIPOPROTEIN"/>
    <property type="match status" value="1"/>
</dbReference>
<accession>A0ABM5YPQ4</accession>
<keyword evidence="3" id="KW-1185">Reference proteome</keyword>
<proteinExistence type="predicted"/>
<feature type="signal peptide" evidence="1">
    <location>
        <begin position="1"/>
        <end position="18"/>
    </location>
</feature>
<evidence type="ECO:0008006" key="4">
    <source>
        <dbReference type="Google" id="ProtNLM"/>
    </source>
</evidence>
<geneLocation type="plasmid" evidence="2 3">
    <name>pASTE61-200</name>
</geneLocation>
<evidence type="ECO:0000313" key="2">
    <source>
        <dbReference type="EMBL" id="AMJ76617.1"/>
    </source>
</evidence>
<sequence length="206" mass="23177">MKLILLVFIVILAGCSFKEDSPETRLMDLIEQENPVAVDWVNSMGGKGKKFKWYYSTEDYKNLSGLNDACNTWFDAASPDVKAAIITTIEGDARGAALPNVLNSFESNSTEADITRYMEYFTGSYTFFVNPTYKTRQYFLTSKISQSEESNIKKVLTAESKDNNFVACFTFAPFLGAIGFEGFSKDTYERLANVISTKNRRELLGQ</sequence>
<evidence type="ECO:0000313" key="3">
    <source>
        <dbReference type="Proteomes" id="UP000056750"/>
    </source>
</evidence>
<keyword evidence="2" id="KW-0614">Plasmid</keyword>
<gene>
    <name evidence="2" type="ORF">AVL57_00275</name>
</gene>
<dbReference type="Proteomes" id="UP000056750">
    <property type="component" value="Plasmid pASTE61-200"/>
</dbReference>
<keyword evidence="1" id="KW-0732">Signal</keyword>
<organism evidence="2 3">
    <name type="scientific">Alteromonas stellipolaris</name>
    <dbReference type="NCBI Taxonomy" id="233316"/>
    <lineage>
        <taxon>Bacteria</taxon>
        <taxon>Pseudomonadati</taxon>
        <taxon>Pseudomonadota</taxon>
        <taxon>Gammaproteobacteria</taxon>
        <taxon>Alteromonadales</taxon>
        <taxon>Alteromonadaceae</taxon>
        <taxon>Alteromonas/Salinimonas group</taxon>
        <taxon>Alteromonas</taxon>
    </lineage>
</organism>
<name>A0ABM5YPQ4_9ALTE</name>
<evidence type="ECO:0000256" key="1">
    <source>
        <dbReference type="SAM" id="SignalP"/>
    </source>
</evidence>
<protein>
    <recommendedName>
        <fullName evidence="4">Lipoprotein</fullName>
    </recommendedName>
</protein>
<reference evidence="2 3" key="1">
    <citation type="submission" date="2015-12" db="EMBL/GenBank/DDBJ databases">
        <title>Intraspecies pangenome expansion in the marine bacterium Alteromonas.</title>
        <authorList>
            <person name="Lopez-Perez M."/>
            <person name="Rodriguez-Valera F."/>
        </authorList>
    </citation>
    <scope>NUCLEOTIDE SEQUENCE [LARGE SCALE GENOMIC DNA]</scope>
    <source>
        <strain evidence="2 3">LMG 21861</strain>
        <plasmid evidence="2 3">pASTE61-200</plasmid>
    </source>
</reference>
<dbReference type="EMBL" id="CP013927">
    <property type="protein sequence ID" value="AMJ76617.1"/>
    <property type="molecule type" value="Genomic_DNA"/>
</dbReference>
<feature type="chain" id="PRO_5046767095" description="Lipoprotein" evidence="1">
    <location>
        <begin position="19"/>
        <end position="206"/>
    </location>
</feature>